<comment type="caution">
    <text evidence="1">The sequence shown here is derived from an EMBL/GenBank/DDBJ whole genome shotgun (WGS) entry which is preliminary data.</text>
</comment>
<dbReference type="RefSeq" id="WP_126351512.1">
    <property type="nucleotide sequence ID" value="NZ_RXPE01000005.1"/>
</dbReference>
<dbReference type="EMBL" id="RXPE01000005">
    <property type="protein sequence ID" value="RTR29057.1"/>
    <property type="molecule type" value="Genomic_DNA"/>
</dbReference>
<reference evidence="1 2" key="1">
    <citation type="submission" date="2018-12" db="EMBL/GenBank/DDBJ databases">
        <title>Deinococcus radiophilus ATCC 27603 genome sequencing and assembly.</title>
        <authorList>
            <person name="Maclea K.S."/>
            <person name="Maynard C.R."/>
        </authorList>
    </citation>
    <scope>NUCLEOTIDE SEQUENCE [LARGE SCALE GENOMIC DNA]</scope>
    <source>
        <strain evidence="1 2">ATCC 27603</strain>
    </source>
</reference>
<dbReference type="Proteomes" id="UP000277766">
    <property type="component" value="Unassembled WGS sequence"/>
</dbReference>
<evidence type="ECO:0008006" key="3">
    <source>
        <dbReference type="Google" id="ProtNLM"/>
    </source>
</evidence>
<proteinExistence type="predicted"/>
<dbReference type="AlphaFoldDB" id="A0A431W0M5"/>
<dbReference type="OrthoDB" id="73039at2"/>
<organism evidence="1 2">
    <name type="scientific">Deinococcus radiophilus</name>
    <dbReference type="NCBI Taxonomy" id="32062"/>
    <lineage>
        <taxon>Bacteria</taxon>
        <taxon>Thermotogati</taxon>
        <taxon>Deinococcota</taxon>
        <taxon>Deinococci</taxon>
        <taxon>Deinococcales</taxon>
        <taxon>Deinococcaceae</taxon>
        <taxon>Deinococcus</taxon>
    </lineage>
</organism>
<sequence length="124" mass="12595">MKKQIRVGNVGYNGQDPKGGITYKVVAGAEKGDIVGPTANPGEVERPAAGKPFVGELVTLERDGVGSVHRGEVTIARRTGAITPGFTELATDGTGGVQAAASAGTGTRCHVIATDADSVAFYIL</sequence>
<accession>A0A431W0M5</accession>
<gene>
    <name evidence="1" type="ORF">EJ104_04225</name>
</gene>
<evidence type="ECO:0000313" key="2">
    <source>
        <dbReference type="Proteomes" id="UP000277766"/>
    </source>
</evidence>
<evidence type="ECO:0000313" key="1">
    <source>
        <dbReference type="EMBL" id="RTR29057.1"/>
    </source>
</evidence>
<keyword evidence="2" id="KW-1185">Reference proteome</keyword>
<protein>
    <recommendedName>
        <fullName evidence="3">DUF2190 family protein</fullName>
    </recommendedName>
</protein>
<name>A0A431W0M5_9DEIO</name>